<gene>
    <name evidence="1" type="ORF">L6164_037474</name>
</gene>
<reference evidence="1 2" key="1">
    <citation type="journal article" date="2022" name="DNA Res.">
        <title>Chromosomal-level genome assembly of the orchid tree Bauhinia variegata (Leguminosae; Cercidoideae) supports the allotetraploid origin hypothesis of Bauhinia.</title>
        <authorList>
            <person name="Zhong Y."/>
            <person name="Chen Y."/>
            <person name="Zheng D."/>
            <person name="Pang J."/>
            <person name="Liu Y."/>
            <person name="Luo S."/>
            <person name="Meng S."/>
            <person name="Qian L."/>
            <person name="Wei D."/>
            <person name="Dai S."/>
            <person name="Zhou R."/>
        </authorList>
    </citation>
    <scope>NUCLEOTIDE SEQUENCE [LARGE SCALE GENOMIC DNA]</scope>
    <source>
        <strain evidence="1">BV-YZ2020</strain>
    </source>
</reference>
<evidence type="ECO:0000313" key="2">
    <source>
        <dbReference type="Proteomes" id="UP000828941"/>
    </source>
</evidence>
<name>A0ACB9KKG6_BAUVA</name>
<protein>
    <submittedName>
        <fullName evidence="1">Uncharacterized protein</fullName>
    </submittedName>
</protein>
<dbReference type="Proteomes" id="UP000828941">
    <property type="component" value="Chromosome 14"/>
</dbReference>
<proteinExistence type="predicted"/>
<keyword evidence="2" id="KW-1185">Reference proteome</keyword>
<accession>A0ACB9KKG6</accession>
<dbReference type="EMBL" id="CM039439">
    <property type="protein sequence ID" value="KAI4297589.1"/>
    <property type="molecule type" value="Genomic_DNA"/>
</dbReference>
<comment type="caution">
    <text evidence="1">The sequence shown here is derived from an EMBL/GenBank/DDBJ whole genome shotgun (WGS) entry which is preliminary data.</text>
</comment>
<sequence>MASGIIGIALVVKEFFANKKDRRNHTIYVRGHWVAFDRTSINHVYGLADIEECEYFSRIRHLGIHFRQLVQFFISPGAKWKLTPNEAPKHFSKTTLSMVGKAWQSFINARLMPT</sequence>
<evidence type="ECO:0000313" key="1">
    <source>
        <dbReference type="EMBL" id="KAI4297589.1"/>
    </source>
</evidence>
<organism evidence="1 2">
    <name type="scientific">Bauhinia variegata</name>
    <name type="common">Purple orchid tree</name>
    <name type="synonym">Phanera variegata</name>
    <dbReference type="NCBI Taxonomy" id="167791"/>
    <lineage>
        <taxon>Eukaryota</taxon>
        <taxon>Viridiplantae</taxon>
        <taxon>Streptophyta</taxon>
        <taxon>Embryophyta</taxon>
        <taxon>Tracheophyta</taxon>
        <taxon>Spermatophyta</taxon>
        <taxon>Magnoliopsida</taxon>
        <taxon>eudicotyledons</taxon>
        <taxon>Gunneridae</taxon>
        <taxon>Pentapetalae</taxon>
        <taxon>rosids</taxon>
        <taxon>fabids</taxon>
        <taxon>Fabales</taxon>
        <taxon>Fabaceae</taxon>
        <taxon>Cercidoideae</taxon>
        <taxon>Cercideae</taxon>
        <taxon>Bauhiniinae</taxon>
        <taxon>Bauhinia</taxon>
    </lineage>
</organism>